<dbReference type="AlphaFoldDB" id="A0A2A3ESU0"/>
<dbReference type="Proteomes" id="UP000242457">
    <property type="component" value="Unassembled WGS sequence"/>
</dbReference>
<sequence>MRITCLLFGLSLLLAYVHANPIVKRETEPVELNPLNEIYVVEAEDDRGDEERADRDKRKIAVAKLGVSNGIINFVFNKLDSLIDAKTKALTDLDETNRIKNKAYGIDVNKSATSKFISELVNAKIQSATGSIGPVVSTAQNFFSNTKSGLTNAFVSKLAPLSSIATGLSSPPSTGDSKDNLDTKTSNAISFLGNILNAQLGVLSNSKGLSSDSPFSEGISTTTEDIPEFDRTKVNLDIPPMVFGSGFTTITNISKILSNVITMMRASSIELLVVGLSLLRFVDPLHDSNVQRSYSMSYDPSVPSVPHPDMRNVRKVRDSSSIDKHLPRASEEKEKPVDGLDSLSYPERISKETIFLPIPTTPMEYRSFRNYGSNDRSRKEDEINSKEEDEGSSSLEGEIIEKMKILDKFLSEDSNAKDLDINGIKDNIIPEESKRVVREVKKQKPGFFWTLAKLTFEMINDTKSAIKQISDIINNSIAPDSATQSTMTKASLMAPQSTNNETNTTNLNATETTTEASTTTTQSTLTREGLQKLIRRNVLGLVRLFNIEWNDALNQSETNVKEFQKNLGNQVGLYLRDNPEAYKDF</sequence>
<dbReference type="OrthoDB" id="8197466at2759"/>
<feature type="chain" id="PRO_5013331157" evidence="2">
    <location>
        <begin position="20"/>
        <end position="585"/>
    </location>
</feature>
<feature type="region of interest" description="Disordered" evidence="1">
    <location>
        <begin position="366"/>
        <end position="395"/>
    </location>
</feature>
<feature type="compositionally biased region" description="Basic and acidic residues" evidence="1">
    <location>
        <begin position="375"/>
        <end position="386"/>
    </location>
</feature>
<feature type="region of interest" description="Disordered" evidence="1">
    <location>
        <begin position="292"/>
        <end position="342"/>
    </location>
</feature>
<evidence type="ECO:0000313" key="3">
    <source>
        <dbReference type="EMBL" id="PBC34286.1"/>
    </source>
</evidence>
<evidence type="ECO:0000313" key="4">
    <source>
        <dbReference type="Proteomes" id="UP000242457"/>
    </source>
</evidence>
<dbReference type="EMBL" id="KZ288192">
    <property type="protein sequence ID" value="PBC34286.1"/>
    <property type="molecule type" value="Genomic_DNA"/>
</dbReference>
<accession>A0A2A3ESU0</accession>
<organism evidence="3 4">
    <name type="scientific">Apis cerana cerana</name>
    <name type="common">Oriental honeybee</name>
    <dbReference type="NCBI Taxonomy" id="94128"/>
    <lineage>
        <taxon>Eukaryota</taxon>
        <taxon>Metazoa</taxon>
        <taxon>Ecdysozoa</taxon>
        <taxon>Arthropoda</taxon>
        <taxon>Hexapoda</taxon>
        <taxon>Insecta</taxon>
        <taxon>Pterygota</taxon>
        <taxon>Neoptera</taxon>
        <taxon>Endopterygota</taxon>
        <taxon>Hymenoptera</taxon>
        <taxon>Apocrita</taxon>
        <taxon>Aculeata</taxon>
        <taxon>Apoidea</taxon>
        <taxon>Anthophila</taxon>
        <taxon>Apidae</taxon>
        <taxon>Apis</taxon>
    </lineage>
</organism>
<feature type="compositionally biased region" description="Basic and acidic residues" evidence="1">
    <location>
        <begin position="308"/>
        <end position="338"/>
    </location>
</feature>
<gene>
    <name evidence="3" type="ORF">APICC_08162</name>
</gene>
<proteinExistence type="predicted"/>
<feature type="signal peptide" evidence="2">
    <location>
        <begin position="1"/>
        <end position="19"/>
    </location>
</feature>
<evidence type="ECO:0000256" key="2">
    <source>
        <dbReference type="SAM" id="SignalP"/>
    </source>
</evidence>
<keyword evidence="4" id="KW-1185">Reference proteome</keyword>
<evidence type="ECO:0000256" key="1">
    <source>
        <dbReference type="SAM" id="MobiDB-lite"/>
    </source>
</evidence>
<protein>
    <submittedName>
        <fullName evidence="3">Uncharacterized protein</fullName>
    </submittedName>
</protein>
<keyword evidence="2" id="KW-0732">Signal</keyword>
<reference evidence="3 4" key="1">
    <citation type="submission" date="2014-07" db="EMBL/GenBank/DDBJ databases">
        <title>Genomic and transcriptomic analysis on Apis cerana provide comprehensive insights into honey bee biology.</title>
        <authorList>
            <person name="Diao Q."/>
            <person name="Sun L."/>
            <person name="Zheng H."/>
            <person name="Zheng H."/>
            <person name="Xu S."/>
            <person name="Wang S."/>
            <person name="Zeng Z."/>
            <person name="Hu F."/>
            <person name="Su S."/>
            <person name="Wu J."/>
        </authorList>
    </citation>
    <scope>NUCLEOTIDE SEQUENCE [LARGE SCALE GENOMIC DNA]</scope>
    <source>
        <tissue evidence="3">Pupae without intestine</tissue>
    </source>
</reference>
<name>A0A2A3ESU0_APICC</name>